<comment type="caution">
    <text evidence="3">The sequence shown here is derived from an EMBL/GenBank/DDBJ whole genome shotgun (WGS) entry which is preliminary data.</text>
</comment>
<accession>A0ABQ3B216</accession>
<feature type="compositionally biased region" description="Basic and acidic residues" evidence="1">
    <location>
        <begin position="102"/>
        <end position="118"/>
    </location>
</feature>
<dbReference type="EMBL" id="BMUU01000025">
    <property type="protein sequence ID" value="GGY70980.1"/>
    <property type="molecule type" value="Genomic_DNA"/>
</dbReference>
<evidence type="ECO:0000256" key="2">
    <source>
        <dbReference type="SAM" id="Phobius"/>
    </source>
</evidence>
<keyword evidence="2" id="KW-0472">Membrane</keyword>
<feature type="compositionally biased region" description="Low complexity" evidence="1">
    <location>
        <begin position="89"/>
        <end position="98"/>
    </location>
</feature>
<keyword evidence="2" id="KW-0812">Transmembrane</keyword>
<keyword evidence="2" id="KW-1133">Transmembrane helix</keyword>
<feature type="region of interest" description="Disordered" evidence="1">
    <location>
        <begin position="77"/>
        <end position="118"/>
    </location>
</feature>
<gene>
    <name evidence="3" type="ORF">GCM10010326_76430</name>
</gene>
<evidence type="ECO:0000313" key="4">
    <source>
        <dbReference type="Proteomes" id="UP000600946"/>
    </source>
</evidence>
<protein>
    <submittedName>
        <fullName evidence="3">Uncharacterized protein</fullName>
    </submittedName>
</protein>
<proteinExistence type="predicted"/>
<organism evidence="3 4">
    <name type="scientific">Streptomyces xanthochromogenes</name>
    <dbReference type="NCBI Taxonomy" id="67384"/>
    <lineage>
        <taxon>Bacteria</taxon>
        <taxon>Bacillati</taxon>
        <taxon>Actinomycetota</taxon>
        <taxon>Actinomycetes</taxon>
        <taxon>Kitasatosporales</taxon>
        <taxon>Streptomycetaceae</taxon>
        <taxon>Streptomyces</taxon>
    </lineage>
</organism>
<evidence type="ECO:0000256" key="1">
    <source>
        <dbReference type="SAM" id="MobiDB-lite"/>
    </source>
</evidence>
<keyword evidence="4" id="KW-1185">Reference proteome</keyword>
<name>A0ABQ3B216_9ACTN</name>
<feature type="transmembrane region" description="Helical" evidence="2">
    <location>
        <begin position="32"/>
        <end position="53"/>
    </location>
</feature>
<dbReference type="Proteomes" id="UP000600946">
    <property type="component" value="Unassembled WGS sequence"/>
</dbReference>
<sequence>MARIRLPLDRLVVWFPPVRFEEREMPWLTGQVPALALALCLLAFAGVVLPAVWSTQPARRQAAAAVLAQLLAALRGPGRTGPSVPAPPLGATGPAPTGHRQAHPDPHLPDAEARDTTA</sequence>
<evidence type="ECO:0000313" key="3">
    <source>
        <dbReference type="EMBL" id="GGY70980.1"/>
    </source>
</evidence>
<reference evidence="4" key="1">
    <citation type="journal article" date="2019" name="Int. J. Syst. Evol. Microbiol.">
        <title>The Global Catalogue of Microorganisms (GCM) 10K type strain sequencing project: providing services to taxonomists for standard genome sequencing and annotation.</title>
        <authorList>
            <consortium name="The Broad Institute Genomics Platform"/>
            <consortium name="The Broad Institute Genome Sequencing Center for Infectious Disease"/>
            <person name="Wu L."/>
            <person name="Ma J."/>
        </authorList>
    </citation>
    <scope>NUCLEOTIDE SEQUENCE [LARGE SCALE GENOMIC DNA]</scope>
    <source>
        <strain evidence="4">JCM 4594</strain>
    </source>
</reference>